<dbReference type="OMA" id="STIRMQI"/>
<feature type="domain" description="Gamma-secretase-activating protein C-terminal" evidence="2">
    <location>
        <begin position="748"/>
        <end position="828"/>
    </location>
</feature>
<feature type="region of interest" description="Disordered" evidence="1">
    <location>
        <begin position="1010"/>
        <end position="1042"/>
    </location>
</feature>
<sequence length="1077" mass="122667">MITLELKDDIEELLNDSLYRLVKFIGYEPTGHFIVVCFSIGDQNHQPLKISDDEDEFGSSMGLDSPQSVVHVDFLSRKVNLLCKLSPTLDCFGASLNFNHSILSITTSRILYKMVNNGASLVVTNSDLNTSSSSSSSSSPSAATSSLGMASQVNIPGVPSVNSYENRNLKVNETYQIISNLKSFLTKEKEGNSISSSSNGLTPVAPSISNPALLAQQERIVLYESYFVELKTKTKNKSPQTLFKKSEAPQSIQFIHSNRLKNGKNYFLSFSSGSIQIFTFSTDPKTGAMKGPPKEVKTITSKSYPDGDSPSSFSSLFSSKSNQPSEDNEVIWYQWDVDTHLLYFIVRSPFPSANSFGKMNLVLYCWNIDLDGLQLVYKYPILNHLPPDLLHFGSRDFPVSSMIDPIIFSGRSNTLTPNYFNSYFLETSTIRMQIVKLENGNDILCMQYRDLRPSTQENVMNVYIYHFKEKKCLKLNLQSKHYLLISKYKKNNLMLFLPNKYLQLIKGNTLSTIFQFNKNQFNLSLHNEMPVKLDEPHLLPVFSHMEGHFINIRNGCVFNFDLMITYLTSSHWLQIPDLVNDQFIPVLEFILFNYPKDVALQFLSYLFYSMEKSPHKKNIQFSKLISLGMKEYIIGACYQQAIFKGMDPEFISLLPNNRHDFYDSILGVVSSLIKKKQLNLGSFSFDSPRTGSANTPQSPSPSSPQQTLILNNETYEEYIKFAIFYGKSIKNWNAKKWASEFNAILTEEMELLSETIMSQKNEEEKYFFILMECFYTSLLLDYRLPPPAEFNFNFVISGFKALERDIFYQYCDRGVFEINNQVINALCQADLLTKECKEDIHCLNYLLKISVDPVNISYVISHLEGIEDCQFAISNYYHTIFSINADDWSDHDLNQNSLKKILKKKQKKHNQERHEREHHSFIRDQILNIMGTRASFNSSSFNSSFGANNSEYGSLVEEPRKIEGDDSEENNSECSDVSVISVSATHTTFAPLVSYLLSIQKLSHTASTIVGDKSPLSQQEQPSTPKQKFEDDESSFVGTTPTAIFSSNPFNSNGLWAKERDYIQSVASEHYLKKHFF</sequence>
<dbReference type="RefSeq" id="XP_002670268.1">
    <property type="nucleotide sequence ID" value="XM_002670222.1"/>
</dbReference>
<evidence type="ECO:0000313" key="4">
    <source>
        <dbReference type="Proteomes" id="UP000006671"/>
    </source>
</evidence>
<dbReference type="EMBL" id="GG738917">
    <property type="protein sequence ID" value="EFC37524.1"/>
    <property type="molecule type" value="Genomic_DNA"/>
</dbReference>
<organism evidence="4">
    <name type="scientific">Naegleria gruberi</name>
    <name type="common">Amoeba</name>
    <dbReference type="NCBI Taxonomy" id="5762"/>
    <lineage>
        <taxon>Eukaryota</taxon>
        <taxon>Discoba</taxon>
        <taxon>Heterolobosea</taxon>
        <taxon>Tetramitia</taxon>
        <taxon>Eutetramitia</taxon>
        <taxon>Vahlkampfiidae</taxon>
        <taxon>Naegleria</taxon>
    </lineage>
</organism>
<dbReference type="InterPro" id="IPR028010">
    <property type="entry name" value="GSAP_C_dom"/>
</dbReference>
<dbReference type="GeneID" id="8863159"/>
<dbReference type="OrthoDB" id="10253243at2759"/>
<proteinExistence type="predicted"/>
<dbReference type="KEGG" id="ngr:NAEGRDRAFT_74759"/>
<dbReference type="Pfam" id="PF14959">
    <property type="entry name" value="GSAP-16"/>
    <property type="match status" value="1"/>
</dbReference>
<accession>D2W076</accession>
<dbReference type="InParanoid" id="D2W076"/>
<evidence type="ECO:0000313" key="3">
    <source>
        <dbReference type="EMBL" id="EFC37524.1"/>
    </source>
</evidence>
<protein>
    <submittedName>
        <fullName evidence="3">Predicted protein</fullName>
    </submittedName>
</protein>
<reference evidence="3 4" key="1">
    <citation type="journal article" date="2010" name="Cell">
        <title>The genome of Naegleria gruberi illuminates early eukaryotic versatility.</title>
        <authorList>
            <person name="Fritz-Laylin L.K."/>
            <person name="Prochnik S.E."/>
            <person name="Ginger M.L."/>
            <person name="Dacks J.B."/>
            <person name="Carpenter M.L."/>
            <person name="Field M.C."/>
            <person name="Kuo A."/>
            <person name="Paredez A."/>
            <person name="Chapman J."/>
            <person name="Pham J."/>
            <person name="Shu S."/>
            <person name="Neupane R."/>
            <person name="Cipriano M."/>
            <person name="Mancuso J."/>
            <person name="Tu H."/>
            <person name="Salamov A."/>
            <person name="Lindquist E."/>
            <person name="Shapiro H."/>
            <person name="Lucas S."/>
            <person name="Grigoriev I.V."/>
            <person name="Cande W.Z."/>
            <person name="Fulton C."/>
            <person name="Rokhsar D.S."/>
            <person name="Dawson S.C."/>
        </authorList>
    </citation>
    <scope>NUCLEOTIDE SEQUENCE [LARGE SCALE GENOMIC DNA]</scope>
    <source>
        <strain evidence="3 4">NEG-M</strain>
    </source>
</reference>
<name>D2W076_NAEGR</name>
<gene>
    <name evidence="3" type="ORF">NAEGRDRAFT_74759</name>
</gene>
<dbReference type="VEuPathDB" id="AmoebaDB:NAEGRDRAFT_74759"/>
<feature type="compositionally biased region" description="Polar residues" evidence="1">
    <location>
        <begin position="1015"/>
        <end position="1026"/>
    </location>
</feature>
<evidence type="ECO:0000256" key="1">
    <source>
        <dbReference type="SAM" id="MobiDB-lite"/>
    </source>
</evidence>
<keyword evidence="4" id="KW-1185">Reference proteome</keyword>
<dbReference type="Proteomes" id="UP000006671">
    <property type="component" value="Unassembled WGS sequence"/>
</dbReference>
<evidence type="ECO:0000259" key="2">
    <source>
        <dbReference type="Pfam" id="PF14959"/>
    </source>
</evidence>
<feature type="region of interest" description="Disordered" evidence="1">
    <location>
        <begin position="286"/>
        <end position="308"/>
    </location>
</feature>
<dbReference type="AlphaFoldDB" id="D2W076"/>